<organism evidence="2 3">
    <name type="scientific">Longimycelium tulufanense</name>
    <dbReference type="NCBI Taxonomy" id="907463"/>
    <lineage>
        <taxon>Bacteria</taxon>
        <taxon>Bacillati</taxon>
        <taxon>Actinomycetota</taxon>
        <taxon>Actinomycetes</taxon>
        <taxon>Pseudonocardiales</taxon>
        <taxon>Pseudonocardiaceae</taxon>
        <taxon>Longimycelium</taxon>
    </lineage>
</organism>
<dbReference type="Proteomes" id="UP000637578">
    <property type="component" value="Unassembled WGS sequence"/>
</dbReference>
<accession>A0A8J3CIF2</accession>
<sequence length="72" mass="8065">MGDEDGAQRDPGEQQDKVTNGFRQPHGHLLRICAAAVMALVGWKAVLGEREMRNVAVACNRKRDAWHKPAYH</sequence>
<comment type="caution">
    <text evidence="2">The sequence shown here is derived from an EMBL/GenBank/DDBJ whole genome shotgun (WGS) entry which is preliminary data.</text>
</comment>
<gene>
    <name evidence="2" type="ORF">GCM10012275_41040</name>
</gene>
<feature type="compositionally biased region" description="Basic and acidic residues" evidence="1">
    <location>
        <begin position="1"/>
        <end position="16"/>
    </location>
</feature>
<dbReference type="AlphaFoldDB" id="A0A8J3CIF2"/>
<proteinExistence type="predicted"/>
<name>A0A8J3CIF2_9PSEU</name>
<reference evidence="2" key="2">
    <citation type="submission" date="2020-09" db="EMBL/GenBank/DDBJ databases">
        <authorList>
            <person name="Sun Q."/>
            <person name="Zhou Y."/>
        </authorList>
    </citation>
    <scope>NUCLEOTIDE SEQUENCE</scope>
    <source>
        <strain evidence="2">CGMCC 4.5737</strain>
    </source>
</reference>
<keyword evidence="3" id="KW-1185">Reference proteome</keyword>
<dbReference type="EMBL" id="BMMK01000020">
    <property type="protein sequence ID" value="GGM66244.1"/>
    <property type="molecule type" value="Genomic_DNA"/>
</dbReference>
<evidence type="ECO:0000313" key="3">
    <source>
        <dbReference type="Proteomes" id="UP000637578"/>
    </source>
</evidence>
<evidence type="ECO:0000256" key="1">
    <source>
        <dbReference type="SAM" id="MobiDB-lite"/>
    </source>
</evidence>
<feature type="region of interest" description="Disordered" evidence="1">
    <location>
        <begin position="1"/>
        <end position="21"/>
    </location>
</feature>
<protein>
    <submittedName>
        <fullName evidence="2">Uncharacterized protein</fullName>
    </submittedName>
</protein>
<reference evidence="2" key="1">
    <citation type="journal article" date="2014" name="Int. J. Syst. Evol. Microbiol.">
        <title>Complete genome sequence of Corynebacterium casei LMG S-19264T (=DSM 44701T), isolated from a smear-ripened cheese.</title>
        <authorList>
            <consortium name="US DOE Joint Genome Institute (JGI-PGF)"/>
            <person name="Walter F."/>
            <person name="Albersmeier A."/>
            <person name="Kalinowski J."/>
            <person name="Ruckert C."/>
        </authorList>
    </citation>
    <scope>NUCLEOTIDE SEQUENCE</scope>
    <source>
        <strain evidence="2">CGMCC 4.5737</strain>
    </source>
</reference>
<evidence type="ECO:0000313" key="2">
    <source>
        <dbReference type="EMBL" id="GGM66244.1"/>
    </source>
</evidence>